<name>A0ABY2DZG5_9MICO</name>
<evidence type="ECO:0000256" key="1">
    <source>
        <dbReference type="ARBA" id="ARBA00005323"/>
    </source>
</evidence>
<dbReference type="Proteomes" id="UP000504882">
    <property type="component" value="Unassembled WGS sequence"/>
</dbReference>
<comment type="caution">
    <text evidence="4">The sequence shown here is derived from an EMBL/GenBank/DDBJ whole genome shotgun (WGS) entry which is preliminary data.</text>
</comment>
<dbReference type="InterPro" id="IPR029066">
    <property type="entry name" value="PLP-binding_barrel"/>
</dbReference>
<dbReference type="PANTHER" id="PTHR28004:SF2">
    <property type="entry name" value="D-SERINE DEHYDRATASE"/>
    <property type="match status" value="1"/>
</dbReference>
<evidence type="ECO:0000256" key="2">
    <source>
        <dbReference type="ARBA" id="ARBA00023239"/>
    </source>
</evidence>
<sequence length="335" mass="34883">MQATISARGVNVRPHVKTHKSVRIGRMQIEAGAYGITAASVGEAEVFAGAGFDDILIAFPVWADAPRAARIRALHERTTLSIGVDSEEAASQLAAAVRGAAHPLDVFIELDCGARRSGIPAESAGDLAVACARLGLNVRGVFAYAGHGSRSREARLSASEDEVAAVRIATERIAARGLDIEVLSAGTTPTAGLSARAPVTEVRPGEYVFGDVNNVLLGSCSLDDVALHLAGTVVSTAVPGQVVLDVGSKALGREGSPERGYGWVPGVPGSFLRLLNEHHAFLTVPPEVPRPAVGDVLAIVPNHVCPPVNLFDEYAVVRAGVVVDTWPVDARGHLT</sequence>
<evidence type="ECO:0000259" key="3">
    <source>
        <dbReference type="SMART" id="SM01119"/>
    </source>
</evidence>
<accession>A0ABY2DZG5</accession>
<evidence type="ECO:0000313" key="4">
    <source>
        <dbReference type="EMBL" id="TDE88592.1"/>
    </source>
</evidence>
<dbReference type="EMBL" id="SMNA01000016">
    <property type="protein sequence ID" value="TDE88592.1"/>
    <property type="molecule type" value="Genomic_DNA"/>
</dbReference>
<dbReference type="SUPFAM" id="SSF51419">
    <property type="entry name" value="PLP-binding barrel"/>
    <property type="match status" value="1"/>
</dbReference>
<dbReference type="InterPro" id="IPR042208">
    <property type="entry name" value="D-ser_dehydrat-like_sf"/>
</dbReference>
<dbReference type="Gene3D" id="2.40.37.20">
    <property type="entry name" value="D-serine dehydratase-like domain"/>
    <property type="match status" value="1"/>
</dbReference>
<gene>
    <name evidence="4" type="ORF">EXU48_22705</name>
</gene>
<keyword evidence="5" id="KW-1185">Reference proteome</keyword>
<dbReference type="InterPro" id="IPR026956">
    <property type="entry name" value="D-ser_dehydrat-like_dom"/>
</dbReference>
<reference evidence="4 5" key="1">
    <citation type="submission" date="2019-03" db="EMBL/GenBank/DDBJ databases">
        <title>Genomic features of bacteria from cold environments.</title>
        <authorList>
            <person name="Shen L."/>
        </authorList>
    </citation>
    <scope>NUCLEOTIDE SEQUENCE [LARGE SCALE GENOMIC DNA]</scope>
    <source>
        <strain evidence="5">T3246-1</strain>
    </source>
</reference>
<dbReference type="Gene3D" id="3.20.20.10">
    <property type="entry name" value="Alanine racemase"/>
    <property type="match status" value="1"/>
</dbReference>
<evidence type="ECO:0000313" key="5">
    <source>
        <dbReference type="Proteomes" id="UP000504882"/>
    </source>
</evidence>
<dbReference type="SMART" id="SM01119">
    <property type="entry name" value="D-ser_dehydrat"/>
    <property type="match status" value="1"/>
</dbReference>
<dbReference type="InterPro" id="IPR001608">
    <property type="entry name" value="Ala_racemase_N"/>
</dbReference>
<feature type="domain" description="D-serine dehydratase-like" evidence="3">
    <location>
        <begin position="226"/>
        <end position="318"/>
    </location>
</feature>
<comment type="similarity">
    <text evidence="1">Belongs to the DSD1 family.</text>
</comment>
<proteinExistence type="inferred from homology"/>
<dbReference type="InterPro" id="IPR051466">
    <property type="entry name" value="D-amino_acid_metab_enzyme"/>
</dbReference>
<keyword evidence="2" id="KW-0456">Lyase</keyword>
<organism evidence="4 5">
    <name type="scientific">Occultella glacieicola</name>
    <dbReference type="NCBI Taxonomy" id="2518684"/>
    <lineage>
        <taxon>Bacteria</taxon>
        <taxon>Bacillati</taxon>
        <taxon>Actinomycetota</taxon>
        <taxon>Actinomycetes</taxon>
        <taxon>Micrococcales</taxon>
        <taxon>Ruaniaceae</taxon>
        <taxon>Occultella</taxon>
    </lineage>
</organism>
<dbReference type="Pfam" id="PF14031">
    <property type="entry name" value="D-ser_dehydrat"/>
    <property type="match status" value="1"/>
</dbReference>
<protein>
    <submittedName>
        <fullName evidence="4">Amino-acid racemase</fullName>
    </submittedName>
</protein>
<dbReference type="Pfam" id="PF01168">
    <property type="entry name" value="Ala_racemase_N"/>
    <property type="match status" value="1"/>
</dbReference>
<dbReference type="PANTHER" id="PTHR28004">
    <property type="entry name" value="ZGC:162816-RELATED"/>
    <property type="match status" value="1"/>
</dbReference>